<evidence type="ECO:0000256" key="2">
    <source>
        <dbReference type="ARBA" id="ARBA00010868"/>
    </source>
</evidence>
<gene>
    <name evidence="9" type="primary">CCL14</name>
</gene>
<dbReference type="GeneTree" id="ENSGT01100000263482"/>
<dbReference type="GO" id="GO:0008009">
    <property type="term" value="F:chemokine activity"/>
    <property type="evidence" value="ECO:0007669"/>
    <property type="project" value="InterPro"/>
</dbReference>
<feature type="chain" id="PRO_5014207874" description="C-C motif chemokine" evidence="7">
    <location>
        <begin position="20"/>
        <end position="96"/>
    </location>
</feature>
<dbReference type="InterPro" id="IPR000827">
    <property type="entry name" value="Chemokine_CC_CS"/>
</dbReference>
<proteinExistence type="inferred from homology"/>
<sequence>MKVSVAGITFFLLITIALGDGEFKTDFSLGGPYQPSECCFTYTTHRIPRPRIVAYYGTNSQCSKPGIVFITKRGKSICTNPNDEWVQDYIKGMEEN</sequence>
<keyword evidence="4 7" id="KW-0964">Secreted</keyword>
<evidence type="ECO:0000256" key="3">
    <source>
        <dbReference type="ARBA" id="ARBA00022514"/>
    </source>
</evidence>
<dbReference type="GO" id="GO:0048020">
    <property type="term" value="F:CCR chemokine receptor binding"/>
    <property type="evidence" value="ECO:0007669"/>
    <property type="project" value="TreeGrafter"/>
</dbReference>
<keyword evidence="5 7" id="KW-0732">Signal</keyword>
<reference evidence="9" key="1">
    <citation type="submission" date="2025-08" db="UniProtKB">
        <authorList>
            <consortium name="Ensembl"/>
        </authorList>
    </citation>
    <scope>IDENTIFICATION</scope>
</reference>
<dbReference type="GO" id="GO:0030335">
    <property type="term" value="P:positive regulation of cell migration"/>
    <property type="evidence" value="ECO:0007669"/>
    <property type="project" value="TreeGrafter"/>
</dbReference>
<feature type="signal peptide" evidence="7">
    <location>
        <begin position="1"/>
        <end position="19"/>
    </location>
</feature>
<evidence type="ECO:0000256" key="6">
    <source>
        <dbReference type="ARBA" id="ARBA00023157"/>
    </source>
</evidence>
<dbReference type="PANTHER" id="PTHR12015">
    <property type="entry name" value="SMALL INDUCIBLE CYTOKINE A"/>
    <property type="match status" value="1"/>
</dbReference>
<reference evidence="9" key="2">
    <citation type="submission" date="2025-09" db="UniProtKB">
        <authorList>
            <consortium name="Ensembl"/>
        </authorList>
    </citation>
    <scope>IDENTIFICATION</scope>
</reference>
<dbReference type="GO" id="GO:0006954">
    <property type="term" value="P:inflammatory response"/>
    <property type="evidence" value="ECO:0007669"/>
    <property type="project" value="TreeGrafter"/>
</dbReference>
<dbReference type="GO" id="GO:0070098">
    <property type="term" value="P:chemokine-mediated signaling pathway"/>
    <property type="evidence" value="ECO:0007669"/>
    <property type="project" value="TreeGrafter"/>
</dbReference>
<dbReference type="PROSITE" id="PS00472">
    <property type="entry name" value="SMALL_CYTOKINES_CC"/>
    <property type="match status" value="1"/>
</dbReference>
<name>A0A2K5QA24_CEBIM</name>
<dbReference type="CDD" id="cd00272">
    <property type="entry name" value="Chemokine_CC"/>
    <property type="match status" value="1"/>
</dbReference>
<dbReference type="SMART" id="SM00199">
    <property type="entry name" value="SCY"/>
    <property type="match status" value="1"/>
</dbReference>
<dbReference type="GO" id="GO:0061844">
    <property type="term" value="P:antimicrobial humoral immune response mediated by antimicrobial peptide"/>
    <property type="evidence" value="ECO:0007669"/>
    <property type="project" value="TreeGrafter"/>
</dbReference>
<dbReference type="Gene3D" id="2.40.50.40">
    <property type="match status" value="1"/>
</dbReference>
<dbReference type="OMA" id="ECCFTYV"/>
<dbReference type="SUPFAM" id="SSF54117">
    <property type="entry name" value="Interleukin 8-like chemokines"/>
    <property type="match status" value="1"/>
</dbReference>
<dbReference type="Ensembl" id="ENSCCAT00000030167.1">
    <property type="protein sequence ID" value="ENSCCAP00000012747.1"/>
    <property type="gene ID" value="ENSCCAG00000024175.1"/>
</dbReference>
<dbReference type="Pfam" id="PF00048">
    <property type="entry name" value="IL8"/>
    <property type="match status" value="1"/>
</dbReference>
<evidence type="ECO:0000256" key="7">
    <source>
        <dbReference type="RuleBase" id="RU361150"/>
    </source>
</evidence>
<comment type="similarity">
    <text evidence="2 7">Belongs to the intercrine beta (chemokine CC) family.</text>
</comment>
<dbReference type="STRING" id="9516.ENSCCAP00000012747"/>
<feature type="domain" description="Chemokine interleukin-8-like" evidence="8">
    <location>
        <begin position="35"/>
        <end position="93"/>
    </location>
</feature>
<dbReference type="AlphaFoldDB" id="A0A2K5QA24"/>
<dbReference type="GO" id="GO:0005615">
    <property type="term" value="C:extracellular space"/>
    <property type="evidence" value="ECO:0007669"/>
    <property type="project" value="UniProtKB-KW"/>
</dbReference>
<dbReference type="InterPro" id="IPR039809">
    <property type="entry name" value="Chemokine_b/g/d"/>
</dbReference>
<keyword evidence="6" id="KW-1015">Disulfide bond</keyword>
<evidence type="ECO:0000256" key="5">
    <source>
        <dbReference type="ARBA" id="ARBA00022729"/>
    </source>
</evidence>
<organism evidence="9 10">
    <name type="scientific">Cebus imitator</name>
    <name type="common">Panamanian white-faced capuchin</name>
    <name type="synonym">Cebus capucinus imitator</name>
    <dbReference type="NCBI Taxonomy" id="2715852"/>
    <lineage>
        <taxon>Eukaryota</taxon>
        <taxon>Metazoa</taxon>
        <taxon>Chordata</taxon>
        <taxon>Craniata</taxon>
        <taxon>Vertebrata</taxon>
        <taxon>Euteleostomi</taxon>
        <taxon>Mammalia</taxon>
        <taxon>Eutheria</taxon>
        <taxon>Euarchontoglires</taxon>
        <taxon>Primates</taxon>
        <taxon>Haplorrhini</taxon>
        <taxon>Platyrrhini</taxon>
        <taxon>Cebidae</taxon>
        <taxon>Cebinae</taxon>
        <taxon>Cebus</taxon>
    </lineage>
</organism>
<keyword evidence="10" id="KW-1185">Reference proteome</keyword>
<keyword evidence="7" id="KW-0145">Chemotaxis</keyword>
<keyword evidence="3 7" id="KW-0202">Cytokine</keyword>
<evidence type="ECO:0000313" key="9">
    <source>
        <dbReference type="Ensembl" id="ENSCCAP00000012747.1"/>
    </source>
</evidence>
<dbReference type="FunFam" id="2.40.50.40:FF:000002">
    <property type="entry name" value="C-C motif chemokine"/>
    <property type="match status" value="1"/>
</dbReference>
<comment type="subcellular location">
    <subcellularLocation>
        <location evidence="1 7">Secreted</location>
    </subcellularLocation>
</comment>
<protein>
    <recommendedName>
        <fullName evidence="7">C-C motif chemokine</fullName>
    </recommendedName>
</protein>
<dbReference type="PANTHER" id="PTHR12015:SF110">
    <property type="entry name" value="C-C MOTIF CHEMOKINE 14"/>
    <property type="match status" value="1"/>
</dbReference>
<dbReference type="Proteomes" id="UP000233040">
    <property type="component" value="Unassembled WGS sequence"/>
</dbReference>
<evidence type="ECO:0000256" key="4">
    <source>
        <dbReference type="ARBA" id="ARBA00022525"/>
    </source>
</evidence>
<dbReference type="InterPro" id="IPR001811">
    <property type="entry name" value="Chemokine_IL8-like_dom"/>
</dbReference>
<accession>A0A2K5QA24</accession>
<dbReference type="InterPro" id="IPR036048">
    <property type="entry name" value="Interleukin_8-like_sf"/>
</dbReference>
<evidence type="ECO:0000256" key="1">
    <source>
        <dbReference type="ARBA" id="ARBA00004613"/>
    </source>
</evidence>
<evidence type="ECO:0000313" key="10">
    <source>
        <dbReference type="Proteomes" id="UP000233040"/>
    </source>
</evidence>
<evidence type="ECO:0000259" key="8">
    <source>
        <dbReference type="SMART" id="SM00199"/>
    </source>
</evidence>